<dbReference type="AlphaFoldDB" id="A0A4S4C2H8"/>
<dbReference type="PANTHER" id="PTHR34374:SF1">
    <property type="entry name" value="LARGE RIBOSOMAL RNA SUBUNIT ACCUMULATION PROTEIN YCED HOMOLOG 1, CHLOROPLASTIC"/>
    <property type="match status" value="1"/>
</dbReference>
<evidence type="ECO:0000313" key="1">
    <source>
        <dbReference type="EMBL" id="THF81334.1"/>
    </source>
</evidence>
<dbReference type="Pfam" id="PF02620">
    <property type="entry name" value="YceD"/>
    <property type="match status" value="1"/>
</dbReference>
<sequence>MVEYYHYSTREKNRRCRRELLTKARHDRYNNFCLFGVMNMLLNVQDLVSRRAQITLKESVDVTEAYRDVRDVKPLGPLTAELTAAYSGGLIDVSGTLDCKLQFQCSRCLDPIEEAWRVPFHAIFKVVSKERLDKDRLDEEDSEDEDILSIKDEPLELLPYIEEELMLSMPLAPICKDDCKGLCPECGQNRNAKECGCDREKTDLRFDALKDWFGSNN</sequence>
<dbReference type="EMBL" id="SSOB01000009">
    <property type="protein sequence ID" value="THF81334.1"/>
    <property type="molecule type" value="Genomic_DNA"/>
</dbReference>
<accession>A0A4S4C2H8</accession>
<proteinExistence type="predicted"/>
<keyword evidence="2" id="KW-1185">Reference proteome</keyword>
<reference evidence="1 2" key="1">
    <citation type="submission" date="2019-04" db="EMBL/GenBank/DDBJ databases">
        <title>Cohnella sp. nov. isolated from preserved vegetables.</title>
        <authorList>
            <person name="Lin S.-Y."/>
            <person name="Hung M.-H."/>
            <person name="Young C.-C."/>
        </authorList>
    </citation>
    <scope>NUCLEOTIDE SEQUENCE [LARGE SCALE GENOMIC DNA]</scope>
    <source>
        <strain evidence="1 2">CC-MHH1044</strain>
    </source>
</reference>
<comment type="caution">
    <text evidence="1">The sequence shown here is derived from an EMBL/GenBank/DDBJ whole genome shotgun (WGS) entry which is preliminary data.</text>
</comment>
<dbReference type="InterPro" id="IPR003772">
    <property type="entry name" value="YceD"/>
</dbReference>
<protein>
    <submittedName>
        <fullName evidence="1">DUF177 domain-containing protein</fullName>
    </submittedName>
</protein>
<dbReference type="PANTHER" id="PTHR34374">
    <property type="entry name" value="LARGE RIBOSOMAL RNA SUBUNIT ACCUMULATION PROTEIN YCED HOMOLOG 1, CHLOROPLASTIC"/>
    <property type="match status" value="1"/>
</dbReference>
<organism evidence="1 2">
    <name type="scientific">Cohnella fermenti</name>
    <dbReference type="NCBI Taxonomy" id="2565925"/>
    <lineage>
        <taxon>Bacteria</taxon>
        <taxon>Bacillati</taxon>
        <taxon>Bacillota</taxon>
        <taxon>Bacilli</taxon>
        <taxon>Bacillales</taxon>
        <taxon>Paenibacillaceae</taxon>
        <taxon>Cohnella</taxon>
    </lineage>
</organism>
<gene>
    <name evidence="1" type="ORF">E6C55_09505</name>
</gene>
<evidence type="ECO:0000313" key="2">
    <source>
        <dbReference type="Proteomes" id="UP000310636"/>
    </source>
</evidence>
<dbReference type="OrthoDB" id="9790372at2"/>
<dbReference type="Proteomes" id="UP000310636">
    <property type="component" value="Unassembled WGS sequence"/>
</dbReference>
<name>A0A4S4C2H8_9BACL</name>